<accession>A0A1F7RQ66</accession>
<protein>
    <submittedName>
        <fullName evidence="1">Uncharacterized protein</fullName>
    </submittedName>
</protein>
<dbReference type="SUPFAM" id="SSF81301">
    <property type="entry name" value="Nucleotidyltransferase"/>
    <property type="match status" value="1"/>
</dbReference>
<proteinExistence type="predicted"/>
<dbReference type="EMBL" id="MGDE01000240">
    <property type="protein sequence ID" value="OGL43114.1"/>
    <property type="molecule type" value="Genomic_DNA"/>
</dbReference>
<organism evidence="1 2">
    <name type="scientific">Candidatus Schekmanbacteria bacterium RBG_16_38_10</name>
    <dbReference type="NCBI Taxonomy" id="1817879"/>
    <lineage>
        <taxon>Bacteria</taxon>
        <taxon>Candidatus Schekmaniibacteriota</taxon>
    </lineage>
</organism>
<name>A0A1F7RQ66_9BACT</name>
<sequence>MTKKEFINRVANGKRDFLQEFLDILKKGKIPHCVIGGLGVNAYAEPVVSLDLDIVVDVGRIDGLLSTLRKRCKVKRFANSINVSSAYSDLRIQIQLDPRYQGFIERATRRNVLGYNIPVARVEDVLEGKILAALAPERRPSKRQKDLADIMRLIEVNKKLKKLLPNSLKKRLQI</sequence>
<dbReference type="InterPro" id="IPR043519">
    <property type="entry name" value="NT_sf"/>
</dbReference>
<evidence type="ECO:0000313" key="1">
    <source>
        <dbReference type="EMBL" id="OGL43114.1"/>
    </source>
</evidence>
<dbReference type="AlphaFoldDB" id="A0A1F7RQ66"/>
<comment type="caution">
    <text evidence="1">The sequence shown here is derived from an EMBL/GenBank/DDBJ whole genome shotgun (WGS) entry which is preliminary data.</text>
</comment>
<dbReference type="Gene3D" id="3.30.460.40">
    <property type="match status" value="1"/>
</dbReference>
<gene>
    <name evidence="1" type="ORF">A2W05_04920</name>
</gene>
<evidence type="ECO:0000313" key="2">
    <source>
        <dbReference type="Proteomes" id="UP000178797"/>
    </source>
</evidence>
<reference evidence="1 2" key="1">
    <citation type="journal article" date="2016" name="Nat. Commun.">
        <title>Thousands of microbial genomes shed light on interconnected biogeochemical processes in an aquifer system.</title>
        <authorList>
            <person name="Anantharaman K."/>
            <person name="Brown C.T."/>
            <person name="Hug L.A."/>
            <person name="Sharon I."/>
            <person name="Castelle C.J."/>
            <person name="Probst A.J."/>
            <person name="Thomas B.C."/>
            <person name="Singh A."/>
            <person name="Wilkins M.J."/>
            <person name="Karaoz U."/>
            <person name="Brodie E.L."/>
            <person name="Williams K.H."/>
            <person name="Hubbard S.S."/>
            <person name="Banfield J.F."/>
        </authorList>
    </citation>
    <scope>NUCLEOTIDE SEQUENCE [LARGE SCALE GENOMIC DNA]</scope>
</reference>
<dbReference type="Proteomes" id="UP000178797">
    <property type="component" value="Unassembled WGS sequence"/>
</dbReference>